<dbReference type="EMBL" id="CP002535">
    <property type="protein sequence ID" value="AEE93489.1"/>
    <property type="molecule type" value="Genomic_DNA"/>
</dbReference>
<dbReference type="InterPro" id="IPR036388">
    <property type="entry name" value="WH-like_DNA-bd_sf"/>
</dbReference>
<dbReference type="InterPro" id="IPR001845">
    <property type="entry name" value="HTH_ArsR_DNA-bd_dom"/>
</dbReference>
<evidence type="ECO:0000313" key="2">
    <source>
        <dbReference type="EMBL" id="AEE93489.1"/>
    </source>
</evidence>
<dbReference type="KEGG" id="aho:Ahos_0601"/>
<sequence length="112" mass="12505">MNKVFVSFLFMELVVTDPEDILRVSTAFSSMTRINILKLVAEKPKSITELSNELMMSKGNISSQVAELQNAGLIEISYENGEKGIKKMIKSKYDRIIIVLSESGSSLQESNK</sequence>
<organism evidence="2 3">
    <name type="scientific">Acidianus hospitalis (strain W1)</name>
    <dbReference type="NCBI Taxonomy" id="933801"/>
    <lineage>
        <taxon>Archaea</taxon>
        <taxon>Thermoproteota</taxon>
        <taxon>Thermoprotei</taxon>
        <taxon>Sulfolobales</taxon>
        <taxon>Sulfolobaceae</taxon>
        <taxon>Acidianus</taxon>
    </lineage>
</organism>
<accession>F4B706</accession>
<dbReference type="CDD" id="cd00090">
    <property type="entry name" value="HTH_ARSR"/>
    <property type="match status" value="1"/>
</dbReference>
<dbReference type="STRING" id="933801.Ahos_0601"/>
<dbReference type="SUPFAM" id="SSF46785">
    <property type="entry name" value="Winged helix' DNA-binding domain"/>
    <property type="match status" value="1"/>
</dbReference>
<dbReference type="HOGENOM" id="CLU_156332_0_0_2"/>
<keyword evidence="3" id="KW-1185">Reference proteome</keyword>
<feature type="domain" description="HTH arsR-type" evidence="1">
    <location>
        <begin position="32"/>
        <end position="75"/>
    </location>
</feature>
<evidence type="ECO:0000259" key="1">
    <source>
        <dbReference type="Pfam" id="PF01022"/>
    </source>
</evidence>
<reference key="2">
    <citation type="journal article" date="2011" name="Extremophiles">
        <title>Genomic analyses of Acidianus hospitalis W1 a host for studying crenarchaeal virus and plasmid life cycles.</title>
        <authorList>
            <person name="You X.Y."/>
            <person name="Liu C."/>
            <person name="Wang S.Y."/>
            <person name="Jiang C.Y."/>
            <person name="Shah S.A."/>
            <person name="Prangishvili D."/>
            <person name="Liu S.J."/>
            <person name="Garrett R.A."/>
        </authorList>
    </citation>
    <scope>NUCLEOTIDE SEQUENCE</scope>
    <source>
        <strain>W1</strain>
    </source>
</reference>
<dbReference type="InterPro" id="IPR011991">
    <property type="entry name" value="ArsR-like_HTH"/>
</dbReference>
<dbReference type="GO" id="GO:0003700">
    <property type="term" value="F:DNA-binding transcription factor activity"/>
    <property type="evidence" value="ECO:0007669"/>
    <property type="project" value="InterPro"/>
</dbReference>
<dbReference type="Pfam" id="PF01022">
    <property type="entry name" value="HTH_5"/>
    <property type="match status" value="1"/>
</dbReference>
<evidence type="ECO:0000313" key="3">
    <source>
        <dbReference type="Proteomes" id="UP000008458"/>
    </source>
</evidence>
<gene>
    <name evidence="2" type="ordered locus">Ahos_0601</name>
</gene>
<proteinExistence type="predicted"/>
<dbReference type="Gene3D" id="1.10.10.10">
    <property type="entry name" value="Winged helix-like DNA-binding domain superfamily/Winged helix DNA-binding domain"/>
    <property type="match status" value="1"/>
</dbReference>
<dbReference type="InterPro" id="IPR036390">
    <property type="entry name" value="WH_DNA-bd_sf"/>
</dbReference>
<dbReference type="Proteomes" id="UP000008458">
    <property type="component" value="Chromosome"/>
</dbReference>
<name>F4B706_ACIHW</name>
<reference evidence="2 3" key="1">
    <citation type="journal article" date="2011" name="Extremophiles">
        <title>Genomic analysis of Acidianus hospitalis W1 a host for studying crenarchaeal virus and plasmid life cycles.</title>
        <authorList>
            <person name="You X.Y."/>
            <person name="Liu C."/>
            <person name="Wang S.Y."/>
            <person name="Jiang C.Y."/>
            <person name="Shah S.A."/>
            <person name="Prangishvili D."/>
            <person name="She Q."/>
            <person name="Liu S.J."/>
            <person name="Garrett R.A."/>
        </authorList>
    </citation>
    <scope>NUCLEOTIDE SEQUENCE [LARGE SCALE GENOMIC DNA]</scope>
    <source>
        <strain evidence="2 3">W1</strain>
    </source>
</reference>
<dbReference type="AlphaFoldDB" id="F4B706"/>
<protein>
    <submittedName>
        <fullName evidence="2">Transcriptional regulator, ArsR family</fullName>
    </submittedName>
</protein>
<dbReference type="eggNOG" id="arCOG01679">
    <property type="taxonomic scope" value="Archaea"/>
</dbReference>